<sequence length="110" mass="12119">MQNTRLNSLVDRTTDRLGSWLQNPWRRVSVLIISLLFGNYVGPALSLVAGQQGQVDIVVAALVVALTELISLFAYRRRPEGTRSLLLDSLNAFKVGLTYSLIVDAFKLGS</sequence>
<organism evidence="3 4">
    <name type="scientific">Stenomitos frigidus AS-A4</name>
    <dbReference type="NCBI Taxonomy" id="2933935"/>
    <lineage>
        <taxon>Bacteria</taxon>
        <taxon>Bacillati</taxon>
        <taxon>Cyanobacteriota</taxon>
        <taxon>Cyanophyceae</taxon>
        <taxon>Leptolyngbyales</taxon>
        <taxon>Leptolyngbyaceae</taxon>
        <taxon>Stenomitos</taxon>
    </lineage>
</organism>
<keyword evidence="4" id="KW-1185">Reference proteome</keyword>
<feature type="transmembrane region" description="Helical" evidence="2">
    <location>
        <begin position="55"/>
        <end position="75"/>
    </location>
</feature>
<evidence type="ECO:0000313" key="4">
    <source>
        <dbReference type="Proteomes" id="UP001476950"/>
    </source>
</evidence>
<dbReference type="PANTHER" id="PTHR33787">
    <property type="match status" value="1"/>
</dbReference>
<keyword evidence="2" id="KW-1133">Transmembrane helix</keyword>
<evidence type="ECO:0000256" key="1">
    <source>
        <dbReference type="ARBA" id="ARBA00009846"/>
    </source>
</evidence>
<name>A0ABV0KSB0_9CYAN</name>
<feature type="transmembrane region" description="Helical" evidence="2">
    <location>
        <begin position="28"/>
        <end position="49"/>
    </location>
</feature>
<dbReference type="Pfam" id="PF04483">
    <property type="entry name" value="DUF565"/>
    <property type="match status" value="1"/>
</dbReference>
<evidence type="ECO:0000313" key="3">
    <source>
        <dbReference type="EMBL" id="MEP1061169.1"/>
    </source>
</evidence>
<dbReference type="EMBL" id="JAMPLM010000028">
    <property type="protein sequence ID" value="MEP1061169.1"/>
    <property type="molecule type" value="Genomic_DNA"/>
</dbReference>
<evidence type="ECO:0000256" key="2">
    <source>
        <dbReference type="SAM" id="Phobius"/>
    </source>
</evidence>
<comment type="caution">
    <text evidence="3">The sequence shown here is derived from an EMBL/GenBank/DDBJ whole genome shotgun (WGS) entry which is preliminary data.</text>
</comment>
<keyword evidence="2" id="KW-0472">Membrane</keyword>
<keyword evidence="2" id="KW-0812">Transmembrane</keyword>
<dbReference type="PANTHER" id="PTHR33787:SF5">
    <property type="entry name" value="YCF20-LIKE PROTEIN"/>
    <property type="match status" value="1"/>
</dbReference>
<comment type="similarity">
    <text evidence="1">Belongs to the ycf20 family.</text>
</comment>
<reference evidence="3 4" key="1">
    <citation type="submission" date="2022-04" db="EMBL/GenBank/DDBJ databases">
        <title>Positive selection, recombination, and allopatry shape intraspecific diversity of widespread and dominant cyanobacteria.</title>
        <authorList>
            <person name="Wei J."/>
            <person name="Shu W."/>
            <person name="Hu C."/>
        </authorList>
    </citation>
    <scope>NUCLEOTIDE SEQUENCE [LARGE SCALE GENOMIC DNA]</scope>
    <source>
        <strain evidence="3 4">AS-A4</strain>
    </source>
</reference>
<proteinExistence type="inferred from homology"/>
<protein>
    <submittedName>
        <fullName evidence="3">DUF565 domain-containing protein</fullName>
    </submittedName>
</protein>
<gene>
    <name evidence="3" type="ORF">NDI38_22310</name>
</gene>
<dbReference type="RefSeq" id="WP_190448414.1">
    <property type="nucleotide sequence ID" value="NZ_JAMPLM010000028.1"/>
</dbReference>
<accession>A0ABV0KSB0</accession>
<dbReference type="Proteomes" id="UP001476950">
    <property type="component" value="Unassembled WGS sequence"/>
</dbReference>
<dbReference type="InterPro" id="IPR007572">
    <property type="entry name" value="Uncharacterised_Ycf20"/>
</dbReference>